<dbReference type="InterPro" id="IPR035965">
    <property type="entry name" value="PAS-like_dom_sf"/>
</dbReference>
<protein>
    <submittedName>
        <fullName evidence="5">Uncharacterized protein</fullName>
    </submittedName>
</protein>
<dbReference type="EMBL" id="CP028901">
    <property type="protein sequence ID" value="AWB34138.1"/>
    <property type="molecule type" value="Genomic_DNA"/>
</dbReference>
<dbReference type="SMART" id="SM00091">
    <property type="entry name" value="PAS"/>
    <property type="match status" value="6"/>
</dbReference>
<dbReference type="CDD" id="cd00130">
    <property type="entry name" value="PAS"/>
    <property type="match status" value="4"/>
</dbReference>
<dbReference type="PROSITE" id="PS50113">
    <property type="entry name" value="PAC"/>
    <property type="match status" value="5"/>
</dbReference>
<feature type="domain" description="PAS" evidence="1">
    <location>
        <begin position="511"/>
        <end position="585"/>
    </location>
</feature>
<dbReference type="SUPFAM" id="SSF55073">
    <property type="entry name" value="Nucleotide cyclase"/>
    <property type="match status" value="1"/>
</dbReference>
<dbReference type="Pfam" id="PF00990">
    <property type="entry name" value="GGDEF"/>
    <property type="match status" value="1"/>
</dbReference>
<dbReference type="NCBIfam" id="TIGR00254">
    <property type="entry name" value="GGDEF"/>
    <property type="match status" value="1"/>
</dbReference>
<dbReference type="Pfam" id="PF00563">
    <property type="entry name" value="EAL"/>
    <property type="match status" value="1"/>
</dbReference>
<dbReference type="SUPFAM" id="SSF55781">
    <property type="entry name" value="GAF domain-like"/>
    <property type="match status" value="1"/>
</dbReference>
<reference evidence="5 6" key="1">
    <citation type="submission" date="2018-04" db="EMBL/GenBank/DDBJ databases">
        <title>Bordetella sp. HZ20 isolated from seawater.</title>
        <authorList>
            <person name="Sun C."/>
        </authorList>
    </citation>
    <scope>NUCLEOTIDE SEQUENCE [LARGE SCALE GENOMIC DNA]</scope>
    <source>
        <strain evidence="5 6">HZ20</strain>
    </source>
</reference>
<dbReference type="InterPro" id="IPR000160">
    <property type="entry name" value="GGDEF_dom"/>
</dbReference>
<dbReference type="PROSITE" id="PS50887">
    <property type="entry name" value="GGDEF"/>
    <property type="match status" value="1"/>
</dbReference>
<dbReference type="Proteomes" id="UP000244571">
    <property type="component" value="Chromosome"/>
</dbReference>
<feature type="domain" description="PAS" evidence="1">
    <location>
        <begin position="769"/>
        <end position="841"/>
    </location>
</feature>
<dbReference type="CDD" id="cd01948">
    <property type="entry name" value="EAL"/>
    <property type="match status" value="1"/>
</dbReference>
<feature type="domain" description="PAC" evidence="2">
    <location>
        <begin position="845"/>
        <end position="896"/>
    </location>
</feature>
<dbReference type="InterPro" id="IPR013656">
    <property type="entry name" value="PAS_4"/>
</dbReference>
<dbReference type="PANTHER" id="PTHR44757">
    <property type="entry name" value="DIGUANYLATE CYCLASE DGCP"/>
    <property type="match status" value="1"/>
</dbReference>
<feature type="domain" description="PAS" evidence="1">
    <location>
        <begin position="893"/>
        <end position="939"/>
    </location>
</feature>
<dbReference type="Gene3D" id="3.30.70.270">
    <property type="match status" value="1"/>
</dbReference>
<dbReference type="SUPFAM" id="SSF141868">
    <property type="entry name" value="EAL domain-like"/>
    <property type="match status" value="1"/>
</dbReference>
<dbReference type="InterPro" id="IPR000700">
    <property type="entry name" value="PAS-assoc_C"/>
</dbReference>
<feature type="domain" description="EAL" evidence="3">
    <location>
        <begin position="1193"/>
        <end position="1450"/>
    </location>
</feature>
<dbReference type="SMART" id="SM00052">
    <property type="entry name" value="EAL"/>
    <property type="match status" value="1"/>
</dbReference>
<evidence type="ECO:0000259" key="2">
    <source>
        <dbReference type="PROSITE" id="PS50113"/>
    </source>
</evidence>
<dbReference type="Gene3D" id="1.20.120.30">
    <property type="entry name" value="Aspartate receptor, ligand-binding domain"/>
    <property type="match status" value="1"/>
</dbReference>
<dbReference type="SUPFAM" id="SSF55785">
    <property type="entry name" value="PYP-like sensor domain (PAS domain)"/>
    <property type="match status" value="6"/>
</dbReference>
<feature type="domain" description="PAC" evidence="2">
    <location>
        <begin position="966"/>
        <end position="1018"/>
    </location>
</feature>
<dbReference type="Pfam" id="PF08448">
    <property type="entry name" value="PAS_4"/>
    <property type="match status" value="2"/>
</dbReference>
<dbReference type="InterPro" id="IPR001610">
    <property type="entry name" value="PAC"/>
</dbReference>
<dbReference type="CDD" id="cd01949">
    <property type="entry name" value="GGDEF"/>
    <property type="match status" value="1"/>
</dbReference>
<dbReference type="InterPro" id="IPR013655">
    <property type="entry name" value="PAS_fold_3"/>
</dbReference>
<dbReference type="Pfam" id="PF01590">
    <property type="entry name" value="GAF"/>
    <property type="match status" value="1"/>
</dbReference>
<dbReference type="Gene3D" id="3.30.450.20">
    <property type="entry name" value="PAS domain"/>
    <property type="match status" value="6"/>
</dbReference>
<feature type="domain" description="PAC" evidence="2">
    <location>
        <begin position="718"/>
        <end position="768"/>
    </location>
</feature>
<dbReference type="Gene3D" id="3.30.450.40">
    <property type="match status" value="1"/>
</dbReference>
<dbReference type="InterPro" id="IPR029787">
    <property type="entry name" value="Nucleotide_cyclase"/>
</dbReference>
<dbReference type="PROSITE" id="PS50112">
    <property type="entry name" value="PAS"/>
    <property type="match status" value="4"/>
</dbReference>
<dbReference type="SMART" id="SM00086">
    <property type="entry name" value="PAC"/>
    <property type="match status" value="5"/>
</dbReference>
<name>A0A2R4XK33_9BURK</name>
<evidence type="ECO:0000313" key="6">
    <source>
        <dbReference type="Proteomes" id="UP000244571"/>
    </source>
</evidence>
<dbReference type="OrthoDB" id="9813903at2"/>
<dbReference type="PROSITE" id="PS50883">
    <property type="entry name" value="EAL"/>
    <property type="match status" value="1"/>
</dbReference>
<evidence type="ECO:0000259" key="3">
    <source>
        <dbReference type="PROSITE" id="PS50883"/>
    </source>
</evidence>
<dbReference type="SMART" id="SM00267">
    <property type="entry name" value="GGDEF"/>
    <property type="match status" value="1"/>
</dbReference>
<feature type="domain" description="PAC" evidence="2">
    <location>
        <begin position="462"/>
        <end position="514"/>
    </location>
</feature>
<dbReference type="Pfam" id="PF13426">
    <property type="entry name" value="PAS_9"/>
    <property type="match status" value="2"/>
</dbReference>
<dbReference type="FunFam" id="3.30.70.270:FF:000001">
    <property type="entry name" value="Diguanylate cyclase domain protein"/>
    <property type="match status" value="1"/>
</dbReference>
<dbReference type="InterPro" id="IPR052155">
    <property type="entry name" value="Biofilm_reg_signaling"/>
</dbReference>
<feature type="domain" description="PAC" evidence="2">
    <location>
        <begin position="336"/>
        <end position="388"/>
    </location>
</feature>
<dbReference type="NCBIfam" id="TIGR00229">
    <property type="entry name" value="sensory_box"/>
    <property type="match status" value="6"/>
</dbReference>
<gene>
    <name evidence="5" type="ORF">DBV39_10960</name>
</gene>
<evidence type="ECO:0000259" key="1">
    <source>
        <dbReference type="PROSITE" id="PS50112"/>
    </source>
</evidence>
<dbReference type="GO" id="GO:0003824">
    <property type="term" value="F:catalytic activity"/>
    <property type="evidence" value="ECO:0007669"/>
    <property type="project" value="UniProtKB-ARBA"/>
</dbReference>
<evidence type="ECO:0000259" key="4">
    <source>
        <dbReference type="PROSITE" id="PS50887"/>
    </source>
</evidence>
<dbReference type="PANTHER" id="PTHR44757:SF2">
    <property type="entry name" value="BIOFILM ARCHITECTURE MAINTENANCE PROTEIN MBAA"/>
    <property type="match status" value="1"/>
</dbReference>
<dbReference type="Pfam" id="PF08447">
    <property type="entry name" value="PAS_3"/>
    <property type="match status" value="2"/>
</dbReference>
<organism evidence="5 6">
    <name type="scientific">Orrella marina</name>
    <dbReference type="NCBI Taxonomy" id="2163011"/>
    <lineage>
        <taxon>Bacteria</taxon>
        <taxon>Pseudomonadati</taxon>
        <taxon>Pseudomonadota</taxon>
        <taxon>Betaproteobacteria</taxon>
        <taxon>Burkholderiales</taxon>
        <taxon>Alcaligenaceae</taxon>
        <taxon>Orrella</taxon>
    </lineage>
</organism>
<dbReference type="InterPro" id="IPR003018">
    <property type="entry name" value="GAF"/>
</dbReference>
<dbReference type="RefSeq" id="WP_108621554.1">
    <property type="nucleotide sequence ID" value="NZ_CP028901.1"/>
</dbReference>
<dbReference type="Gene3D" id="3.20.20.450">
    <property type="entry name" value="EAL domain"/>
    <property type="match status" value="1"/>
</dbReference>
<dbReference type="InterPro" id="IPR001633">
    <property type="entry name" value="EAL_dom"/>
</dbReference>
<proteinExistence type="predicted"/>
<sequence>MSETLNLKVLYALPPDGEPVWSAALADRLVSAAYDDLATTCTEAQVQASLHQLCRLGMAIRLEDGRFVRADVASADTGPDQAASLAELMAQIATTLINNDPRNVGQYITSALERVTTFTGADRGYVFDYDLEAGLAHYRYEWCAPGISPQIERYPSIPLADLDESDWVAPHREGRSVVIDDVQSLSNSRLRTWLELQDIQSVVVVPIMADGVCLGFIGFDSVRQHRHYGQEEVRLLETLARMLANLHWKEVDRRALDRAHDNLDIIVEGTQVGTWIWWLRAGHLEINENWASMLGYTRRELDPVTIETWERLCHPDDLARAKELIAQNMDGTLTYYDALIRMRHKDGHWVLVQTRGRLMQRDPSEGMVAVGIHQDVTEREHANHDLKMLSDIISRSPVVAFRWANLQGWPVVYVSPTVEILGYKASDFTDGRRVFLDLIHPDDSERIAREVSHYIAHGPDMYKQIYRLRHGTGSWIWVDDFTWLTRDSTGNVVEINGVLQDISGRKQLERELRLYATLIDNSVDVVVLRDRDLRYRTANSGFMRLAGKSLDDVIGRTDAEVFAGLIDPASIETYQDNARRALSLARGDSFVVEDQIVDKAGELHEFRSRHFPVFDEETNDLLGAATISIEITDLKRTQVALENSGHRFRALFERSPVGIMIHDPDTGDVLDANNQALSSYQVQDIAQLKAMRVWGQPAPFSPADAQTWVRQAVQSGRQHFEWRSINPQGKVVWESVTLEPIRVDGALRVMSISIDITEKVIAQQALAQSEARFRGLLEHLPNVAVQGYDRNKQVIFWNKGSESIYGYTARQAMGQPMNSLIVPAAVQKDLSEKIDRWLDGGEAIAPSEMDLVDKDGATKVVFSSKVLRDSSDGEPELYCIDVDLTEHRQAQKRLELLARVFSHSYDGVVITDSTASIIEVNDRYCEMTGYSRKELIGQNPSILHSGRQDRAFYESMWRHLNEHGFWVGQIWNRSRSGEQYAIETRITTLKSTDGEVVNFIANVTDITERLDYEDRLKRVAFYDQLTGLPNRASVSDALRQALARHKMLDLPLAVVFIDLDEFKLINDSHDHETGDRYLQNIARRLESIIRKGDIAARFGGDEFVLVIQNMEQASAEHPVFRRLLDALRDPVVLDGKTLRLTASFGVTFYPQDGAVDADQLLRQADQAMYSAKQHGKNQIVFFDSAFERSIIERNARTEQLRRAIENGEMVLHYQPQVDMAAGTVFGVEALVRWNHPSEGLLYPDKFLDLIQGHERLGLMLTRWVLAQAFTDLEDLLAKGHRIGMSVNIIIAARESLRISFMNELRDLLHRHPGISPDLLTLEVVENILIDDLSLATKTIQEIQNLGVQISLDDFGTGFSSLSYLKHLSFNELKIDQGFVRDMLADREDMTIVQAVVSLSKSFNVPVIAEGVETSRHALMLLRLGCQRAQGYAISRPMPVSALIPWLEQWQPDSSWRGVRPIPTSFYPVALMMAAHEGWVDALELYLQGERSDPPVLDSRSCGFGELVCQYASSDQICVIVRQAQQHHIALHDAGKDAIIAYQKGDVSQAWVHFSRVREQSKSMNSMVWQCLEQSSQAG</sequence>
<dbReference type="InterPro" id="IPR000014">
    <property type="entry name" value="PAS"/>
</dbReference>
<dbReference type="InterPro" id="IPR029016">
    <property type="entry name" value="GAF-like_dom_sf"/>
</dbReference>
<dbReference type="InterPro" id="IPR043128">
    <property type="entry name" value="Rev_trsase/Diguanyl_cyclase"/>
</dbReference>
<dbReference type="InterPro" id="IPR035919">
    <property type="entry name" value="EAL_sf"/>
</dbReference>
<accession>A0A2R4XK33</accession>
<feature type="domain" description="GGDEF" evidence="4">
    <location>
        <begin position="1050"/>
        <end position="1184"/>
    </location>
</feature>
<keyword evidence="6" id="KW-1185">Reference proteome</keyword>
<feature type="domain" description="PAS" evidence="1">
    <location>
        <begin position="419"/>
        <end position="458"/>
    </location>
</feature>
<evidence type="ECO:0000313" key="5">
    <source>
        <dbReference type="EMBL" id="AWB34138.1"/>
    </source>
</evidence>
<dbReference type="KEGG" id="boz:DBV39_10960"/>
<dbReference type="SMART" id="SM00065">
    <property type="entry name" value="GAF"/>
    <property type="match status" value="1"/>
</dbReference>